<dbReference type="Proteomes" id="UP000187338">
    <property type="component" value="Unassembled WGS sequence"/>
</dbReference>
<dbReference type="OrthoDB" id="8780745at2"/>
<dbReference type="AlphaFoldDB" id="A0A1L8D101"/>
<organism evidence="1 2">
    <name type="scientific">Carboxydothermus islandicus</name>
    <dbReference type="NCBI Taxonomy" id="661089"/>
    <lineage>
        <taxon>Bacteria</taxon>
        <taxon>Bacillati</taxon>
        <taxon>Bacillota</taxon>
        <taxon>Clostridia</taxon>
        <taxon>Thermoanaerobacterales</taxon>
        <taxon>Thermoanaerobacteraceae</taxon>
        <taxon>Carboxydothermus</taxon>
    </lineage>
</organism>
<keyword evidence="2" id="KW-1185">Reference proteome</keyword>
<gene>
    <name evidence="1" type="ORF">ciss_07710</name>
</gene>
<dbReference type="InterPro" id="IPR027417">
    <property type="entry name" value="P-loop_NTPase"/>
</dbReference>
<evidence type="ECO:0008006" key="3">
    <source>
        <dbReference type="Google" id="ProtNLM"/>
    </source>
</evidence>
<accession>A0A1L8D101</accession>
<proteinExistence type="predicted"/>
<dbReference type="Pfam" id="PF10923">
    <property type="entry name" value="BrxC_BrxD"/>
    <property type="match status" value="1"/>
</dbReference>
<protein>
    <recommendedName>
        <fullName evidence="3">ATP-binding protein</fullName>
    </recommendedName>
</protein>
<dbReference type="RefSeq" id="WP_075865024.1">
    <property type="nucleotide sequence ID" value="NZ_BDJL01000019.1"/>
</dbReference>
<evidence type="ECO:0000313" key="2">
    <source>
        <dbReference type="Proteomes" id="UP000187338"/>
    </source>
</evidence>
<name>A0A1L8D101_9THEO</name>
<dbReference type="EMBL" id="BDJL01000019">
    <property type="protein sequence ID" value="GAV24838.1"/>
    <property type="molecule type" value="Genomic_DNA"/>
</dbReference>
<sequence>MLGKTVFSDEYGYGKVIGTRFMQDELYIEFNQPKLKRWLKRNKVKIIEDSSLIPEKKEKIESVPLSEELKARMSLESLRLGNVPLYHAEQIIVGRKHEIDTLKYFLKSDSQNVIYLVGNYGSGKTHFLKWLNEVALENYFATALIELDNIEVPPNNSYKIYKKILESLKVKKGNVHYDFIDLLNFLIKNIKENKLDYYGNNRILYSFFSYIKTFDNINIYEVLEWWLGYSKLPKMKSKIPTVQTATNVHINLLTFLSDYLTSYLGFNGLLILIDEAEFIENTLLNLRRMTLAKNFIKALTLTCKNSIISNEGYTDNDQNMTIGKKSGLIYGANYTDIPYIHKSPNYLKAVIAFTPIEFADELIDDFSLDVIELNDLSKDDYKILTRNIINLYNLGYKLNINAEDFIEENFEFIFQKSNNSTRLFSKFVIEKLDLYNYQLFKEGKIKF</sequence>
<comment type="caution">
    <text evidence="1">The sequence shown here is derived from an EMBL/GenBank/DDBJ whole genome shotgun (WGS) entry which is preliminary data.</text>
</comment>
<dbReference type="Gene3D" id="3.40.50.300">
    <property type="entry name" value="P-loop containing nucleotide triphosphate hydrolases"/>
    <property type="match status" value="1"/>
</dbReference>
<dbReference type="InterPro" id="IPR021228">
    <property type="entry name" value="BrxD"/>
</dbReference>
<dbReference type="STRING" id="661089.ciss_07710"/>
<dbReference type="SUPFAM" id="SSF52540">
    <property type="entry name" value="P-loop containing nucleoside triphosphate hydrolases"/>
    <property type="match status" value="1"/>
</dbReference>
<reference evidence="2" key="1">
    <citation type="submission" date="2016-12" db="EMBL/GenBank/DDBJ databases">
        <title>Draft Genome Sequences od Carboxydothermus pertinax and islandicus, Hydrogenogenic Carboxydotrophic Bacteria.</title>
        <authorList>
            <person name="Fukuyama Y."/>
            <person name="Ohmae K."/>
            <person name="Yoneda Y."/>
            <person name="Yoshida T."/>
            <person name="Sako Y."/>
        </authorList>
    </citation>
    <scope>NUCLEOTIDE SEQUENCE [LARGE SCALE GENOMIC DNA]</scope>
    <source>
        <strain evidence="2">SET</strain>
    </source>
</reference>
<evidence type="ECO:0000313" key="1">
    <source>
        <dbReference type="EMBL" id="GAV24838.1"/>
    </source>
</evidence>